<sequence>MMAEHGVGALAVVEGDRLVGILSERDIVFRGVGAGEEKGQTLVSEIMTAAPVTVDIEDPISDALAMKLGNAFRHLPVMEEGRLVGLLSYRDIPTEYVILYERFREMSGANSDK</sequence>
<gene>
    <name evidence="4" type="ORF">SAMN04488026_104716</name>
</gene>
<dbReference type="SMART" id="SM00116">
    <property type="entry name" value="CBS"/>
    <property type="match status" value="2"/>
</dbReference>
<dbReference type="STRING" id="571298.SAMN04488026_104716"/>
<dbReference type="Pfam" id="PF00571">
    <property type="entry name" value="CBS"/>
    <property type="match status" value="2"/>
</dbReference>
<dbReference type="InterPro" id="IPR046342">
    <property type="entry name" value="CBS_dom_sf"/>
</dbReference>
<evidence type="ECO:0000259" key="3">
    <source>
        <dbReference type="PROSITE" id="PS51371"/>
    </source>
</evidence>
<accession>A0A1G9DEX0</accession>
<dbReference type="SUPFAM" id="SSF54631">
    <property type="entry name" value="CBS-domain pair"/>
    <property type="match status" value="1"/>
</dbReference>
<dbReference type="PANTHER" id="PTHR43080:SF2">
    <property type="entry name" value="CBS DOMAIN-CONTAINING PROTEIN"/>
    <property type="match status" value="1"/>
</dbReference>
<keyword evidence="5" id="KW-1185">Reference proteome</keyword>
<dbReference type="PROSITE" id="PS51371">
    <property type="entry name" value="CBS"/>
    <property type="match status" value="1"/>
</dbReference>
<dbReference type="Proteomes" id="UP000199382">
    <property type="component" value="Unassembled WGS sequence"/>
</dbReference>
<name>A0A1G9DEX0_9RHOB</name>
<feature type="domain" description="CBS" evidence="3">
    <location>
        <begin position="47"/>
        <end position="105"/>
    </location>
</feature>
<protein>
    <submittedName>
        <fullName evidence="4">CBS domain-containing protein</fullName>
    </submittedName>
</protein>
<dbReference type="Gene3D" id="3.10.580.10">
    <property type="entry name" value="CBS-domain"/>
    <property type="match status" value="1"/>
</dbReference>
<evidence type="ECO:0000313" key="5">
    <source>
        <dbReference type="Proteomes" id="UP000199382"/>
    </source>
</evidence>
<dbReference type="InterPro" id="IPR000644">
    <property type="entry name" value="CBS_dom"/>
</dbReference>
<keyword evidence="1 2" id="KW-0129">CBS domain</keyword>
<reference evidence="4 5" key="1">
    <citation type="submission" date="2016-10" db="EMBL/GenBank/DDBJ databases">
        <authorList>
            <person name="de Groot N.N."/>
        </authorList>
    </citation>
    <scope>NUCLEOTIDE SEQUENCE [LARGE SCALE GENOMIC DNA]</scope>
    <source>
        <strain evidence="4 5">DSM 25294</strain>
    </source>
</reference>
<dbReference type="InterPro" id="IPR051257">
    <property type="entry name" value="Diverse_CBS-Domain"/>
</dbReference>
<evidence type="ECO:0000256" key="2">
    <source>
        <dbReference type="PROSITE-ProRule" id="PRU00703"/>
    </source>
</evidence>
<dbReference type="AlphaFoldDB" id="A0A1G9DEX0"/>
<evidence type="ECO:0000256" key="1">
    <source>
        <dbReference type="ARBA" id="ARBA00023122"/>
    </source>
</evidence>
<proteinExistence type="predicted"/>
<dbReference type="PANTHER" id="PTHR43080">
    <property type="entry name" value="CBS DOMAIN-CONTAINING PROTEIN CBSX3, MITOCHONDRIAL"/>
    <property type="match status" value="1"/>
</dbReference>
<organism evidence="4 5">
    <name type="scientific">Aliiruegeria lutimaris</name>
    <dbReference type="NCBI Taxonomy" id="571298"/>
    <lineage>
        <taxon>Bacteria</taxon>
        <taxon>Pseudomonadati</taxon>
        <taxon>Pseudomonadota</taxon>
        <taxon>Alphaproteobacteria</taxon>
        <taxon>Rhodobacterales</taxon>
        <taxon>Roseobacteraceae</taxon>
        <taxon>Aliiruegeria</taxon>
    </lineage>
</organism>
<evidence type="ECO:0000313" key="4">
    <source>
        <dbReference type="EMBL" id="SDK62397.1"/>
    </source>
</evidence>
<dbReference type="EMBL" id="FNEK01000047">
    <property type="protein sequence ID" value="SDK62397.1"/>
    <property type="molecule type" value="Genomic_DNA"/>
</dbReference>